<evidence type="ECO:0000259" key="1">
    <source>
        <dbReference type="PROSITE" id="PS50943"/>
    </source>
</evidence>
<dbReference type="InterPro" id="IPR010982">
    <property type="entry name" value="Lambda_DNA-bd_dom_sf"/>
</dbReference>
<dbReference type="GO" id="GO:0003677">
    <property type="term" value="F:DNA binding"/>
    <property type="evidence" value="ECO:0007669"/>
    <property type="project" value="InterPro"/>
</dbReference>
<dbReference type="PANTHER" id="PTHR35010:SF2">
    <property type="entry name" value="BLL4672 PROTEIN"/>
    <property type="match status" value="1"/>
</dbReference>
<dbReference type="EMBL" id="JACIBV010000001">
    <property type="protein sequence ID" value="MBB3729002.1"/>
    <property type="molecule type" value="Genomic_DNA"/>
</dbReference>
<dbReference type="InterPro" id="IPR041413">
    <property type="entry name" value="MLTR_LBD"/>
</dbReference>
<dbReference type="Pfam" id="PF13560">
    <property type="entry name" value="HTH_31"/>
    <property type="match status" value="1"/>
</dbReference>
<dbReference type="Gene3D" id="1.10.260.40">
    <property type="entry name" value="lambda repressor-like DNA-binding domains"/>
    <property type="match status" value="1"/>
</dbReference>
<keyword evidence="3" id="KW-1185">Reference proteome</keyword>
<dbReference type="CDD" id="cd00093">
    <property type="entry name" value="HTH_XRE"/>
    <property type="match status" value="1"/>
</dbReference>
<dbReference type="GeneID" id="95391208"/>
<dbReference type="PANTHER" id="PTHR35010">
    <property type="entry name" value="BLL4672 PROTEIN-RELATED"/>
    <property type="match status" value="1"/>
</dbReference>
<accession>A0A7W5VJH1</accession>
<protein>
    <submittedName>
        <fullName evidence="2">Transcriptional regulator with XRE-family HTH domain</fullName>
    </submittedName>
</protein>
<dbReference type="InterPro" id="IPR001387">
    <property type="entry name" value="Cro/C1-type_HTH"/>
</dbReference>
<dbReference type="AlphaFoldDB" id="A0A7W5VJH1"/>
<dbReference type="SMART" id="SM00530">
    <property type="entry name" value="HTH_XRE"/>
    <property type="match status" value="1"/>
</dbReference>
<dbReference type="Proteomes" id="UP000579945">
    <property type="component" value="Unassembled WGS sequence"/>
</dbReference>
<reference evidence="2 3" key="1">
    <citation type="submission" date="2020-08" db="EMBL/GenBank/DDBJ databases">
        <title>Sequencing the genomes of 1000 actinobacteria strains.</title>
        <authorList>
            <person name="Klenk H.-P."/>
        </authorList>
    </citation>
    <scope>NUCLEOTIDE SEQUENCE [LARGE SCALE GENOMIC DNA]</scope>
    <source>
        <strain evidence="2 3">DSM 44320</strain>
    </source>
</reference>
<name>A0A7W5VJH1_9ACTN</name>
<dbReference type="SUPFAM" id="SSF47413">
    <property type="entry name" value="lambda repressor-like DNA-binding domains"/>
    <property type="match status" value="1"/>
</dbReference>
<sequence length="284" mass="31409">MYPSSALGEFLRSRRARVTPEALGLPEGVRHRRVPGLRREELAPLAGVSVGYYTRLEQGQSPNVSAEVLDAIARVLGLDDDELAHLHRLARAAASGPRRAAPERLRQGIRLMVESMTEVPAWAVGRRGDVLAWNRLAHALFAPHREFEGPELPNFVRMDFLDQEFTRGLYADWTRKARDDVAYLHGSLGRFPGDEGLTALVDELLELSPDFARLWTEHPVSNCASIARDHLHPEHGVLSLTAEFLRTPDDEGQGVTLFQPAPGSPSATRLRALAAELTRSAARP</sequence>
<gene>
    <name evidence="2" type="ORF">FHR33_004862</name>
</gene>
<evidence type="ECO:0000313" key="2">
    <source>
        <dbReference type="EMBL" id="MBB3729002.1"/>
    </source>
</evidence>
<dbReference type="Pfam" id="PF17765">
    <property type="entry name" value="MLTR_LBD"/>
    <property type="match status" value="1"/>
</dbReference>
<evidence type="ECO:0000313" key="3">
    <source>
        <dbReference type="Proteomes" id="UP000579945"/>
    </source>
</evidence>
<organism evidence="2 3">
    <name type="scientific">Nonomuraea dietziae</name>
    <dbReference type="NCBI Taxonomy" id="65515"/>
    <lineage>
        <taxon>Bacteria</taxon>
        <taxon>Bacillati</taxon>
        <taxon>Actinomycetota</taxon>
        <taxon>Actinomycetes</taxon>
        <taxon>Streptosporangiales</taxon>
        <taxon>Streptosporangiaceae</taxon>
        <taxon>Nonomuraea</taxon>
    </lineage>
</organism>
<proteinExistence type="predicted"/>
<comment type="caution">
    <text evidence="2">The sequence shown here is derived from an EMBL/GenBank/DDBJ whole genome shotgun (WGS) entry which is preliminary data.</text>
</comment>
<dbReference type="Gene3D" id="3.30.450.180">
    <property type="match status" value="1"/>
</dbReference>
<feature type="domain" description="HTH cro/C1-type" evidence="1">
    <location>
        <begin position="36"/>
        <end position="83"/>
    </location>
</feature>
<dbReference type="PROSITE" id="PS50943">
    <property type="entry name" value="HTH_CROC1"/>
    <property type="match status" value="1"/>
</dbReference>
<dbReference type="RefSeq" id="WP_183651677.1">
    <property type="nucleotide sequence ID" value="NZ_JACIBV010000001.1"/>
</dbReference>